<keyword evidence="6" id="KW-1185">Reference proteome</keyword>
<proteinExistence type="inferred from homology"/>
<dbReference type="GO" id="GO:0005829">
    <property type="term" value="C:cytosol"/>
    <property type="evidence" value="ECO:0007669"/>
    <property type="project" value="TreeGrafter"/>
</dbReference>
<accession>A0A4R3KZD5</accession>
<evidence type="ECO:0000259" key="3">
    <source>
        <dbReference type="Pfam" id="PF19289"/>
    </source>
</evidence>
<feature type="domain" description="Metalloprotease TldD/E central" evidence="4">
    <location>
        <begin position="112"/>
        <end position="217"/>
    </location>
</feature>
<dbReference type="Proteomes" id="UP000294567">
    <property type="component" value="Unassembled WGS sequence"/>
</dbReference>
<dbReference type="InterPro" id="IPR047657">
    <property type="entry name" value="PmbA"/>
</dbReference>
<dbReference type="EMBL" id="SMAE01000003">
    <property type="protein sequence ID" value="TCS90864.1"/>
    <property type="molecule type" value="Genomic_DNA"/>
</dbReference>
<dbReference type="Pfam" id="PF19289">
    <property type="entry name" value="PmbA_TldD_3rd"/>
    <property type="match status" value="1"/>
</dbReference>
<dbReference type="Pfam" id="PF01523">
    <property type="entry name" value="PmbA_TldD_1st"/>
    <property type="match status" value="1"/>
</dbReference>
<sequence>MKYKELADNIFKQGKDKFEDMEVYVEKTKTIEIAVFNGEIDKYNISDTEGLSLRGINENKMGYSYTEKVDESSIDMLIEEAYENGKHIDALEKEIIFSGSDRYEEVDNFNKELQETPLEDKIEFTKALEKEALSLDSRIVAVNYCMYNEVEYSNYLINTKGLNLEDSRNLAYAFVMVVAKEGEDTKTGMSYVVSKDFKDFDYKKLAKEAVDEALSLLGAKPVKSKEYPVVFRNDVFANILGAFQSVFYAENVQKGLSLLKDKIDEPIATKKFTLVDDPFVEGGFNTSPFDGEGTATYCKKIIDEGMLKTYLYNWKTALKDGVESTGNGHRNSYKSSISTSTTNLYVEKGDKSLEEILKTIDQGVMIIDVQGLHSGLNPVSGDYSLPAHGYEIENGKIKRPINQITIAGNFFETLMDIEEVGNDFKFGMNGVGSPSIKIKKLAVSGE</sequence>
<evidence type="ECO:0000259" key="2">
    <source>
        <dbReference type="Pfam" id="PF01523"/>
    </source>
</evidence>
<dbReference type="InterPro" id="IPR036059">
    <property type="entry name" value="TldD/PmbA_sf"/>
</dbReference>
<dbReference type="AlphaFoldDB" id="A0A4R3KZD5"/>
<protein>
    <submittedName>
        <fullName evidence="5">PmbA protein</fullName>
    </submittedName>
</protein>
<dbReference type="SUPFAM" id="SSF111283">
    <property type="entry name" value="Putative modulator of DNA gyrase, PmbA/TldD"/>
    <property type="match status" value="1"/>
</dbReference>
<dbReference type="OrthoDB" id="9803213at2"/>
<dbReference type="GO" id="GO:0006508">
    <property type="term" value="P:proteolysis"/>
    <property type="evidence" value="ECO:0007669"/>
    <property type="project" value="InterPro"/>
</dbReference>
<comment type="similarity">
    <text evidence="1">Belongs to the peptidase U62 family.</text>
</comment>
<dbReference type="RefSeq" id="WP_132026585.1">
    <property type="nucleotide sequence ID" value="NZ_CP068564.1"/>
</dbReference>
<dbReference type="InterPro" id="IPR045570">
    <property type="entry name" value="Metalloprtase-TldD/E_cen_dom"/>
</dbReference>
<dbReference type="Pfam" id="PF19290">
    <property type="entry name" value="PmbA_TldD_2nd"/>
    <property type="match status" value="1"/>
</dbReference>
<comment type="caution">
    <text evidence="5">The sequence shown here is derived from an EMBL/GenBank/DDBJ whole genome shotgun (WGS) entry which is preliminary data.</text>
</comment>
<dbReference type="PANTHER" id="PTHR43421:SF1">
    <property type="entry name" value="METALLOPROTEASE PMBA"/>
    <property type="match status" value="1"/>
</dbReference>
<evidence type="ECO:0000313" key="5">
    <source>
        <dbReference type="EMBL" id="TCS90864.1"/>
    </source>
</evidence>
<dbReference type="PANTHER" id="PTHR43421">
    <property type="entry name" value="METALLOPROTEASE PMBA"/>
    <property type="match status" value="1"/>
</dbReference>
<evidence type="ECO:0000313" key="6">
    <source>
        <dbReference type="Proteomes" id="UP000294567"/>
    </source>
</evidence>
<reference evidence="5 6" key="1">
    <citation type="submission" date="2019-03" db="EMBL/GenBank/DDBJ databases">
        <title>Genomic Encyclopedia of Type Strains, Phase IV (KMG-IV): sequencing the most valuable type-strain genomes for metagenomic binning, comparative biology and taxonomic classification.</title>
        <authorList>
            <person name="Goeker M."/>
        </authorList>
    </citation>
    <scope>NUCLEOTIDE SEQUENCE [LARGE SCALE GENOMIC DNA]</scope>
    <source>
        <strain evidence="5 6">DSM 26752</strain>
    </source>
</reference>
<dbReference type="InterPro" id="IPR045569">
    <property type="entry name" value="Metalloprtase-TldD/E_C"/>
</dbReference>
<organism evidence="5 6">
    <name type="scientific">Keratinibaculum paraultunense</name>
    <dbReference type="NCBI Taxonomy" id="1278232"/>
    <lineage>
        <taxon>Bacteria</taxon>
        <taxon>Bacillati</taxon>
        <taxon>Bacillota</taxon>
        <taxon>Tissierellia</taxon>
        <taxon>Tissierellales</taxon>
        <taxon>Tepidimicrobiaceae</taxon>
        <taxon>Keratinibaculum</taxon>
    </lineage>
</organism>
<dbReference type="Gene3D" id="3.30.2290.10">
    <property type="entry name" value="PmbA/TldD superfamily"/>
    <property type="match status" value="1"/>
</dbReference>
<feature type="domain" description="Metalloprotease TldD/E C-terminal" evidence="3">
    <location>
        <begin position="224"/>
        <end position="445"/>
    </location>
</feature>
<dbReference type="InterPro" id="IPR035068">
    <property type="entry name" value="TldD/PmbA_N"/>
</dbReference>
<evidence type="ECO:0000259" key="4">
    <source>
        <dbReference type="Pfam" id="PF19290"/>
    </source>
</evidence>
<name>A0A4R3KZD5_9FIRM</name>
<evidence type="ECO:0000256" key="1">
    <source>
        <dbReference type="ARBA" id="ARBA00005836"/>
    </source>
</evidence>
<dbReference type="GO" id="GO:0008237">
    <property type="term" value="F:metallopeptidase activity"/>
    <property type="evidence" value="ECO:0007669"/>
    <property type="project" value="InterPro"/>
</dbReference>
<dbReference type="InterPro" id="IPR002510">
    <property type="entry name" value="Metalloprtase-TldD/E_N"/>
</dbReference>
<feature type="domain" description="Metalloprotease TldD/E N-terminal" evidence="2">
    <location>
        <begin position="22"/>
        <end position="84"/>
    </location>
</feature>
<gene>
    <name evidence="5" type="ORF">EDD65_103175</name>
</gene>